<gene>
    <name evidence="3" type="ORF">G3570_06640</name>
</gene>
<feature type="signal peptide" evidence="1">
    <location>
        <begin position="1"/>
        <end position="18"/>
    </location>
</feature>
<dbReference type="RefSeq" id="WP_165140531.1">
    <property type="nucleotide sequence ID" value="NZ_JAALLT010000002.1"/>
</dbReference>
<evidence type="ECO:0000259" key="2">
    <source>
        <dbReference type="Pfam" id="PF07883"/>
    </source>
</evidence>
<dbReference type="InterPro" id="IPR011051">
    <property type="entry name" value="RmlC_Cupin_sf"/>
</dbReference>
<protein>
    <submittedName>
        <fullName evidence="3">Cupin domain-containing protein</fullName>
    </submittedName>
</protein>
<feature type="chain" id="PRO_5027119249" evidence="1">
    <location>
        <begin position="19"/>
        <end position="157"/>
    </location>
</feature>
<dbReference type="PANTHER" id="PTHR43698">
    <property type="entry name" value="RIBD C-TERMINAL DOMAIN CONTAINING PROTEIN"/>
    <property type="match status" value="1"/>
</dbReference>
<accession>A0A6M1SU04</accession>
<dbReference type="CDD" id="cd02233">
    <property type="entry name" value="cupin_HNL-like"/>
    <property type="match status" value="1"/>
</dbReference>
<dbReference type="Proteomes" id="UP000473278">
    <property type="component" value="Unassembled WGS sequence"/>
</dbReference>
<evidence type="ECO:0000256" key="1">
    <source>
        <dbReference type="SAM" id="SignalP"/>
    </source>
</evidence>
<name>A0A6M1SU04_9BACT</name>
<sequence length="157" mass="17872">MKKLTLLFFVLIPLSINAQSSDYDISSFLDKGVKAPNTHHLGEAWLNFLVEAGDGFDYNITQATFSPNSTLDWHKHTTAQVLIIIEGKGYYQERDEDPIIMRKGDVIMCAKDTEHWHTSSADSSVSYIAVYGSEPTIWTEKLTREYYDSVAKELMEK</sequence>
<dbReference type="InterPro" id="IPR014710">
    <property type="entry name" value="RmlC-like_jellyroll"/>
</dbReference>
<keyword evidence="1" id="KW-0732">Signal</keyword>
<organism evidence="3 4">
    <name type="scientific">Halalkalibaculum roseum</name>
    <dbReference type="NCBI Taxonomy" id="2709311"/>
    <lineage>
        <taxon>Bacteria</taxon>
        <taxon>Pseudomonadati</taxon>
        <taxon>Balneolota</taxon>
        <taxon>Balneolia</taxon>
        <taxon>Balneolales</taxon>
        <taxon>Balneolaceae</taxon>
        <taxon>Halalkalibaculum</taxon>
    </lineage>
</organism>
<feature type="domain" description="Cupin type-2" evidence="2">
    <location>
        <begin position="64"/>
        <end position="131"/>
    </location>
</feature>
<dbReference type="PANTHER" id="PTHR43698:SF1">
    <property type="entry name" value="BLL4564 PROTEIN"/>
    <property type="match status" value="1"/>
</dbReference>
<dbReference type="SUPFAM" id="SSF51182">
    <property type="entry name" value="RmlC-like cupins"/>
    <property type="match status" value="1"/>
</dbReference>
<reference evidence="3 4" key="1">
    <citation type="submission" date="2020-02" db="EMBL/GenBank/DDBJ databases">
        <title>Balneolaceae bacterium YR4-1, complete genome.</title>
        <authorList>
            <person name="Li Y."/>
            <person name="Wu S."/>
        </authorList>
    </citation>
    <scope>NUCLEOTIDE SEQUENCE [LARGE SCALE GENOMIC DNA]</scope>
    <source>
        <strain evidence="3 4">YR4-1</strain>
    </source>
</reference>
<comment type="caution">
    <text evidence="3">The sequence shown here is derived from an EMBL/GenBank/DDBJ whole genome shotgun (WGS) entry which is preliminary data.</text>
</comment>
<dbReference type="Pfam" id="PF07883">
    <property type="entry name" value="Cupin_2"/>
    <property type="match status" value="1"/>
</dbReference>
<dbReference type="AlphaFoldDB" id="A0A6M1SU04"/>
<evidence type="ECO:0000313" key="4">
    <source>
        <dbReference type="Proteomes" id="UP000473278"/>
    </source>
</evidence>
<dbReference type="InterPro" id="IPR013096">
    <property type="entry name" value="Cupin_2"/>
</dbReference>
<dbReference type="EMBL" id="JAALLT010000002">
    <property type="protein sequence ID" value="NGP76302.1"/>
    <property type="molecule type" value="Genomic_DNA"/>
</dbReference>
<evidence type="ECO:0000313" key="3">
    <source>
        <dbReference type="EMBL" id="NGP76302.1"/>
    </source>
</evidence>
<proteinExistence type="predicted"/>
<dbReference type="Gene3D" id="2.60.120.10">
    <property type="entry name" value="Jelly Rolls"/>
    <property type="match status" value="1"/>
</dbReference>
<dbReference type="InterPro" id="IPR047263">
    <property type="entry name" value="HNL-like_cupin"/>
</dbReference>
<keyword evidence="4" id="KW-1185">Reference proteome</keyword>